<dbReference type="PROSITE" id="PS00297">
    <property type="entry name" value="HSP70_1"/>
    <property type="match status" value="1"/>
</dbReference>
<dbReference type="GO" id="GO:0030968">
    <property type="term" value="P:endoplasmic reticulum unfolded protein response"/>
    <property type="evidence" value="ECO:0007669"/>
    <property type="project" value="TreeGrafter"/>
</dbReference>
<dbReference type="InterPro" id="IPR000652">
    <property type="entry name" value="Triosephosphate_isomerase"/>
</dbReference>
<dbReference type="STRING" id="69332.A0A388KUR0"/>
<dbReference type="EMBL" id="BFEA01000189">
    <property type="protein sequence ID" value="GBG73787.1"/>
    <property type="molecule type" value="Genomic_DNA"/>
</dbReference>
<dbReference type="GO" id="GO:0005524">
    <property type="term" value="F:ATP binding"/>
    <property type="evidence" value="ECO:0007669"/>
    <property type="project" value="UniProtKB-KW"/>
</dbReference>
<dbReference type="Pfam" id="PF00012">
    <property type="entry name" value="HSP70"/>
    <property type="match status" value="1"/>
</dbReference>
<dbReference type="PANTHER" id="PTHR45639:SF34">
    <property type="entry name" value="CHAPERONE PROTEIN DNAK"/>
    <property type="match status" value="1"/>
</dbReference>
<gene>
    <name evidence="7" type="ORF">CBR_g17126</name>
</gene>
<keyword evidence="8" id="KW-1185">Reference proteome</keyword>
<evidence type="ECO:0000313" key="8">
    <source>
        <dbReference type="Proteomes" id="UP000265515"/>
    </source>
</evidence>
<evidence type="ECO:0000256" key="6">
    <source>
        <dbReference type="ARBA" id="ARBA00024331"/>
    </source>
</evidence>
<dbReference type="InterPro" id="IPR013126">
    <property type="entry name" value="Hsp_70_fam"/>
</dbReference>
<evidence type="ECO:0000256" key="1">
    <source>
        <dbReference type="ARBA" id="ARBA00007422"/>
    </source>
</evidence>
<dbReference type="Gramene" id="GBG73787">
    <property type="protein sequence ID" value="GBG73787"/>
    <property type="gene ID" value="CBR_g17126"/>
</dbReference>
<dbReference type="InterPro" id="IPR018181">
    <property type="entry name" value="Heat_shock_70_CS"/>
</dbReference>
<dbReference type="InterPro" id="IPR035990">
    <property type="entry name" value="TIM_sf"/>
</dbReference>
<dbReference type="AlphaFoldDB" id="A0A388KUR0"/>
<comment type="pathway">
    <text evidence="6">Carbohydrate biosynthesis.</text>
</comment>
<evidence type="ECO:0000256" key="3">
    <source>
        <dbReference type="ARBA" id="ARBA00022741"/>
    </source>
</evidence>
<evidence type="ECO:0000313" key="7">
    <source>
        <dbReference type="EMBL" id="GBG73787.1"/>
    </source>
</evidence>
<comment type="similarity">
    <text evidence="1">Belongs to the triosephosphate isomerase family.</text>
</comment>
<comment type="subunit">
    <text evidence="2">Homodimer.</text>
</comment>
<dbReference type="PRINTS" id="PR00301">
    <property type="entry name" value="HEATSHOCK70"/>
</dbReference>
<dbReference type="GO" id="GO:0140662">
    <property type="term" value="F:ATP-dependent protein folding chaperone"/>
    <property type="evidence" value="ECO:0007669"/>
    <property type="project" value="InterPro"/>
</dbReference>
<evidence type="ECO:0000256" key="2">
    <source>
        <dbReference type="ARBA" id="ARBA00011738"/>
    </source>
</evidence>
<dbReference type="InterPro" id="IPR043129">
    <property type="entry name" value="ATPase_NBD"/>
</dbReference>
<dbReference type="Gene3D" id="3.90.640.10">
    <property type="entry name" value="Actin, Chain A, domain 4"/>
    <property type="match status" value="1"/>
</dbReference>
<accession>A0A388KUR0</accession>
<keyword evidence="3" id="KW-0547">Nucleotide-binding</keyword>
<dbReference type="PANTHER" id="PTHR45639">
    <property type="entry name" value="HSC70CB, ISOFORM G-RELATED"/>
    <property type="match status" value="1"/>
</dbReference>
<dbReference type="Gene3D" id="3.30.420.40">
    <property type="match status" value="2"/>
</dbReference>
<protein>
    <submittedName>
        <fullName evidence="7">Uncharacterized protein</fullName>
    </submittedName>
</protein>
<proteinExistence type="inferred from homology"/>
<dbReference type="Gene3D" id="3.30.30.30">
    <property type="match status" value="1"/>
</dbReference>
<keyword evidence="5" id="KW-0413">Isomerase</keyword>
<comment type="caution">
    <text evidence="7">The sequence shown here is derived from an EMBL/GenBank/DDBJ whole genome shotgun (WGS) entry which is preliminary data.</text>
</comment>
<organism evidence="7 8">
    <name type="scientific">Chara braunii</name>
    <name type="common">Braun's stonewort</name>
    <dbReference type="NCBI Taxonomy" id="69332"/>
    <lineage>
        <taxon>Eukaryota</taxon>
        <taxon>Viridiplantae</taxon>
        <taxon>Streptophyta</taxon>
        <taxon>Charophyceae</taxon>
        <taxon>Charales</taxon>
        <taxon>Characeae</taxon>
        <taxon>Chara</taxon>
    </lineage>
</organism>
<dbReference type="PROSITE" id="PS51440">
    <property type="entry name" value="TIM_2"/>
    <property type="match status" value="1"/>
</dbReference>
<dbReference type="SUPFAM" id="SSF51351">
    <property type="entry name" value="Triosephosphate isomerase (TIM)"/>
    <property type="match status" value="2"/>
</dbReference>
<keyword evidence="4" id="KW-0067">ATP-binding</keyword>
<evidence type="ECO:0000256" key="4">
    <source>
        <dbReference type="ARBA" id="ARBA00022840"/>
    </source>
</evidence>
<reference evidence="7 8" key="1">
    <citation type="journal article" date="2018" name="Cell">
        <title>The Chara Genome: Secondary Complexity and Implications for Plant Terrestrialization.</title>
        <authorList>
            <person name="Nishiyama T."/>
            <person name="Sakayama H."/>
            <person name="Vries J.D."/>
            <person name="Buschmann H."/>
            <person name="Saint-Marcoux D."/>
            <person name="Ullrich K.K."/>
            <person name="Haas F.B."/>
            <person name="Vanderstraeten L."/>
            <person name="Becker D."/>
            <person name="Lang D."/>
            <person name="Vosolsobe S."/>
            <person name="Rombauts S."/>
            <person name="Wilhelmsson P.K.I."/>
            <person name="Janitza P."/>
            <person name="Kern R."/>
            <person name="Heyl A."/>
            <person name="Rumpler F."/>
            <person name="Villalobos L.I.A.C."/>
            <person name="Clay J.M."/>
            <person name="Skokan R."/>
            <person name="Toyoda A."/>
            <person name="Suzuki Y."/>
            <person name="Kagoshima H."/>
            <person name="Schijlen E."/>
            <person name="Tajeshwar N."/>
            <person name="Catarino B."/>
            <person name="Hetherington A.J."/>
            <person name="Saltykova A."/>
            <person name="Bonnot C."/>
            <person name="Breuninger H."/>
            <person name="Symeonidi A."/>
            <person name="Radhakrishnan G.V."/>
            <person name="Van Nieuwerburgh F."/>
            <person name="Deforce D."/>
            <person name="Chang C."/>
            <person name="Karol K.G."/>
            <person name="Hedrich R."/>
            <person name="Ulvskov P."/>
            <person name="Glockner G."/>
            <person name="Delwiche C.F."/>
            <person name="Petrasek J."/>
            <person name="Van de Peer Y."/>
            <person name="Friml J."/>
            <person name="Beilby M."/>
            <person name="Dolan L."/>
            <person name="Kohara Y."/>
            <person name="Sugano S."/>
            <person name="Fujiyama A."/>
            <person name="Delaux P.-M."/>
            <person name="Quint M."/>
            <person name="TheiBen G."/>
            <person name="Hagemann M."/>
            <person name="Harholt J."/>
            <person name="Dunand C."/>
            <person name="Zachgo S."/>
            <person name="Langdale J."/>
            <person name="Maumus F."/>
            <person name="Straeten D.V.D."/>
            <person name="Gould S.B."/>
            <person name="Rensing S.A."/>
        </authorList>
    </citation>
    <scope>NUCLEOTIDE SEQUENCE [LARGE SCALE GENOMIC DNA]</scope>
    <source>
        <strain evidence="7 8">S276</strain>
    </source>
</reference>
<dbReference type="Proteomes" id="UP000265515">
    <property type="component" value="Unassembled WGS sequence"/>
</dbReference>
<evidence type="ECO:0000256" key="5">
    <source>
        <dbReference type="ARBA" id="ARBA00023235"/>
    </source>
</evidence>
<name>A0A388KUR0_CHABU</name>
<dbReference type="GO" id="GO:0034663">
    <property type="term" value="C:endoplasmic reticulum chaperone complex"/>
    <property type="evidence" value="ECO:0007669"/>
    <property type="project" value="TreeGrafter"/>
</dbReference>
<sequence length="1139" mass="125875">MVNSEDTSTWIAIDLGTSSCAVGVMRDGRVHIIPNENGQLSTPSFVAFTDTQRLVGVQAQKQVQRKPQNVFFEIKRLIGWPNNQSPDGYKSWPFTVERDDHGRLWLQVSSKFLSSILTENDPSPNQGGDEGPEAFLWPEEVLAMLFAKMKTCAENFLSGGHAKLTKAVVTVPGCYNDRQREATKLAAEIAGFREVRLVHEPTAAALAYAHHTGLLPAGPNGQVGSARHLGSKTVLFFVLGGGCLDVALVTIADGRLEVNAATGNPSLGGRDFDDVIVEMIEEEAAKKFGDGVRVRNPRLRRKMKVAAEKAKKDLTLLRDASIEIESVVGEQDLSLPITRQEFVKRSELRLEECITAVQQVLNLAGIPPEQVQEVVLVGGSTRIPELVNRLKAFFGGRDPRPHFYQDEAVVHGAVLYTVRPQNSIRELSPSFGARDGPTLYPLDSGRWIPAVTPTPLAMGRYTKPGTKMELLDAVCREVVADGFEIGPDGNLFPSCGLDENGILVEIHDSHKPRASPAQITIRPGQQLDSSASQADAATASATAPSATFGSSFRKARCLPADIAVLKGNAQRIINYEENIHKVSEARHRWEKLIGEVEKKCDSGSHWRAWVIREEIHAGSKFLEPLCRKEEEFKAQCKELEELCEYVFGCDHGFGLMWTRSSTSRRKFFIADNWEGCEIQGTLDGLRRVEHMVGQDMCDIVASAPIFALRETKAQVQDVLNGRIEMAAPFGVCPREETVCTDKVSANCLRTNGIPYVIISGQESPRQVVDALQAGLRVILCVGGGTPLAGCAQMQGEELQLYDDNHDWPECERQLGEVLRAVGSDWRNVVIAYQPAWFREPWAGYPHQTCPQHLVDAVVRGHKRVRKALKTTLNGDVAESTRIIFGGFFSDGIWNALSQQREIDGFFLQNGLKHRSILATLCRRPPPKEERNFYLIGDLGENHVRESLMGAGKHLLGAQTKGWRTVFAVPPAERGKVDRSHSDCRDIYDRDDFKVGTAAQKKGIIRLSVTADKEGTGQLADETVALMEYYRQFLLSEKDWLDFIIVYEPLSVTRAETAPHTLVDVAHGWIRRWLGEKVSPKVAHSARIVCQLTDKRLTAEALRRVAVMPNVDGLMLGSSILRSLAKHSCAGDSQRAGVCK</sequence>
<dbReference type="Pfam" id="PF00121">
    <property type="entry name" value="TIM"/>
    <property type="match status" value="1"/>
</dbReference>
<dbReference type="InterPro" id="IPR013785">
    <property type="entry name" value="Aldolase_TIM"/>
</dbReference>
<dbReference type="Gene3D" id="3.20.20.70">
    <property type="entry name" value="Aldolase class I"/>
    <property type="match status" value="2"/>
</dbReference>
<dbReference type="GO" id="GO:0004807">
    <property type="term" value="F:triose-phosphate isomerase activity"/>
    <property type="evidence" value="ECO:0007669"/>
    <property type="project" value="InterPro"/>
</dbReference>
<dbReference type="SUPFAM" id="SSF53067">
    <property type="entry name" value="Actin-like ATPase domain"/>
    <property type="match status" value="2"/>
</dbReference>